<dbReference type="GO" id="GO:0008234">
    <property type="term" value="F:cysteine-type peptidase activity"/>
    <property type="evidence" value="ECO:0007669"/>
    <property type="project" value="InterPro"/>
</dbReference>
<dbReference type="EMBL" id="JAUESC010000004">
    <property type="protein sequence ID" value="KAK0595854.1"/>
    <property type="molecule type" value="Genomic_DNA"/>
</dbReference>
<keyword evidence="2" id="KW-0645">Protease</keyword>
<dbReference type="InterPro" id="IPR038765">
    <property type="entry name" value="Papain-like_cys_pep_sf"/>
</dbReference>
<comment type="caution">
    <text evidence="5">The sequence shown here is derived from an EMBL/GenBank/DDBJ whole genome shotgun (WGS) entry which is preliminary data.</text>
</comment>
<dbReference type="Pfam" id="PF02902">
    <property type="entry name" value="Peptidase_C48"/>
    <property type="match status" value="1"/>
</dbReference>
<evidence type="ECO:0000256" key="1">
    <source>
        <dbReference type="ARBA" id="ARBA00005234"/>
    </source>
</evidence>
<dbReference type="InterPro" id="IPR003653">
    <property type="entry name" value="Peptidase_C48_C"/>
</dbReference>
<evidence type="ECO:0000313" key="6">
    <source>
        <dbReference type="Proteomes" id="UP001168877"/>
    </source>
</evidence>
<evidence type="ECO:0000313" key="5">
    <source>
        <dbReference type="EMBL" id="KAK0595854.1"/>
    </source>
</evidence>
<dbReference type="SUPFAM" id="SSF54001">
    <property type="entry name" value="Cysteine proteinases"/>
    <property type="match status" value="1"/>
</dbReference>
<gene>
    <name evidence="5" type="ORF">LWI29_010631</name>
</gene>
<keyword evidence="3" id="KW-0378">Hydrolase</keyword>
<reference evidence="5" key="1">
    <citation type="journal article" date="2022" name="Plant J.">
        <title>Strategies of tolerance reflected in two North American maple genomes.</title>
        <authorList>
            <person name="McEvoy S.L."/>
            <person name="Sezen U.U."/>
            <person name="Trouern-Trend A."/>
            <person name="McMahon S.M."/>
            <person name="Schaberg P.G."/>
            <person name="Yang J."/>
            <person name="Wegrzyn J.L."/>
            <person name="Swenson N.G."/>
        </authorList>
    </citation>
    <scope>NUCLEOTIDE SEQUENCE</scope>
    <source>
        <strain evidence="5">NS2018</strain>
    </source>
</reference>
<sequence length="66" mass="7914">MRHSRCLIKRLNEKQEANLLRKMTQQHDTRSCGVFIMKYMENIVQDKCYQMDFTADDMKDIISEIA</sequence>
<organism evidence="5 6">
    <name type="scientific">Acer saccharum</name>
    <name type="common">Sugar maple</name>
    <dbReference type="NCBI Taxonomy" id="4024"/>
    <lineage>
        <taxon>Eukaryota</taxon>
        <taxon>Viridiplantae</taxon>
        <taxon>Streptophyta</taxon>
        <taxon>Embryophyta</taxon>
        <taxon>Tracheophyta</taxon>
        <taxon>Spermatophyta</taxon>
        <taxon>Magnoliopsida</taxon>
        <taxon>eudicotyledons</taxon>
        <taxon>Gunneridae</taxon>
        <taxon>Pentapetalae</taxon>
        <taxon>rosids</taxon>
        <taxon>malvids</taxon>
        <taxon>Sapindales</taxon>
        <taxon>Sapindaceae</taxon>
        <taxon>Hippocastanoideae</taxon>
        <taxon>Acereae</taxon>
        <taxon>Acer</taxon>
    </lineage>
</organism>
<dbReference type="AlphaFoldDB" id="A0AA39VRG9"/>
<accession>A0AA39VRG9</accession>
<evidence type="ECO:0000259" key="4">
    <source>
        <dbReference type="Pfam" id="PF02902"/>
    </source>
</evidence>
<protein>
    <recommendedName>
        <fullName evidence="4">Ubiquitin-like protease family profile domain-containing protein</fullName>
    </recommendedName>
</protein>
<evidence type="ECO:0000256" key="3">
    <source>
        <dbReference type="ARBA" id="ARBA00022801"/>
    </source>
</evidence>
<dbReference type="GO" id="GO:0006508">
    <property type="term" value="P:proteolysis"/>
    <property type="evidence" value="ECO:0007669"/>
    <property type="project" value="UniProtKB-KW"/>
</dbReference>
<keyword evidence="6" id="KW-1185">Reference proteome</keyword>
<comment type="similarity">
    <text evidence="1">Belongs to the peptidase C48 family.</text>
</comment>
<dbReference type="Gene3D" id="3.40.395.10">
    <property type="entry name" value="Adenoviral Proteinase, Chain A"/>
    <property type="match status" value="1"/>
</dbReference>
<reference evidence="5" key="2">
    <citation type="submission" date="2023-06" db="EMBL/GenBank/DDBJ databases">
        <authorList>
            <person name="Swenson N.G."/>
            <person name="Wegrzyn J.L."/>
            <person name="Mcevoy S.L."/>
        </authorList>
    </citation>
    <scope>NUCLEOTIDE SEQUENCE</scope>
    <source>
        <strain evidence="5">NS2018</strain>
        <tissue evidence="5">Leaf</tissue>
    </source>
</reference>
<evidence type="ECO:0000256" key="2">
    <source>
        <dbReference type="ARBA" id="ARBA00022670"/>
    </source>
</evidence>
<dbReference type="Proteomes" id="UP001168877">
    <property type="component" value="Unassembled WGS sequence"/>
</dbReference>
<name>A0AA39VRG9_ACESA</name>
<proteinExistence type="inferred from homology"/>
<feature type="domain" description="Ubiquitin-like protease family profile" evidence="4">
    <location>
        <begin position="20"/>
        <end position="62"/>
    </location>
</feature>